<protein>
    <recommendedName>
        <fullName evidence="9">Fe2OG dioxygenase domain-containing protein</fullName>
    </recommendedName>
</protein>
<comment type="cofactor">
    <cofactor evidence="1">
        <name>L-ascorbate</name>
        <dbReference type="ChEBI" id="CHEBI:38290"/>
    </cofactor>
</comment>
<keyword evidence="7" id="KW-0408">Iron</keyword>
<dbReference type="InterPro" id="IPR006620">
    <property type="entry name" value="Pro_4_hyd_alph"/>
</dbReference>
<organism evidence="10 11">
    <name type="scientific">Pythium insidiosum</name>
    <name type="common">Pythiosis disease agent</name>
    <dbReference type="NCBI Taxonomy" id="114742"/>
    <lineage>
        <taxon>Eukaryota</taxon>
        <taxon>Sar</taxon>
        <taxon>Stramenopiles</taxon>
        <taxon>Oomycota</taxon>
        <taxon>Peronosporomycetes</taxon>
        <taxon>Pythiales</taxon>
        <taxon>Pythiaceae</taxon>
        <taxon>Pythium</taxon>
    </lineage>
</organism>
<dbReference type="Pfam" id="PF10637">
    <property type="entry name" value="Ofd1_CTDD"/>
    <property type="match status" value="1"/>
</dbReference>
<keyword evidence="6" id="KW-0560">Oxidoreductase</keyword>
<dbReference type="PROSITE" id="PS51471">
    <property type="entry name" value="FE2OG_OXY"/>
    <property type="match status" value="1"/>
</dbReference>
<dbReference type="EMBL" id="JAKCXM010000398">
    <property type="protein sequence ID" value="KAJ0394603.1"/>
    <property type="molecule type" value="Genomic_DNA"/>
</dbReference>
<evidence type="ECO:0000256" key="2">
    <source>
        <dbReference type="ARBA" id="ARBA00007443"/>
    </source>
</evidence>
<comment type="caution">
    <text evidence="10">The sequence shown here is derived from an EMBL/GenBank/DDBJ whole genome shotgun (WGS) entry which is preliminary data.</text>
</comment>
<dbReference type="GO" id="GO:0005506">
    <property type="term" value="F:iron ion binding"/>
    <property type="evidence" value="ECO:0007669"/>
    <property type="project" value="InterPro"/>
</dbReference>
<evidence type="ECO:0000256" key="3">
    <source>
        <dbReference type="ARBA" id="ARBA00022723"/>
    </source>
</evidence>
<keyword evidence="4" id="KW-0847">Vitamin C</keyword>
<dbReference type="Proteomes" id="UP001209570">
    <property type="component" value="Unassembled WGS sequence"/>
</dbReference>
<keyword evidence="11" id="KW-1185">Reference proteome</keyword>
<evidence type="ECO:0000256" key="6">
    <source>
        <dbReference type="ARBA" id="ARBA00023002"/>
    </source>
</evidence>
<evidence type="ECO:0000256" key="4">
    <source>
        <dbReference type="ARBA" id="ARBA00022896"/>
    </source>
</evidence>
<evidence type="ECO:0000256" key="1">
    <source>
        <dbReference type="ARBA" id="ARBA00001961"/>
    </source>
</evidence>
<gene>
    <name evidence="10" type="ORF">P43SY_003346</name>
</gene>
<evidence type="ECO:0000256" key="7">
    <source>
        <dbReference type="ARBA" id="ARBA00023004"/>
    </source>
</evidence>
<dbReference type="AlphaFoldDB" id="A0AAD5Q709"/>
<dbReference type="Gene3D" id="2.60.120.620">
    <property type="entry name" value="q2cbj1_9rhob like domain"/>
    <property type="match status" value="2"/>
</dbReference>
<dbReference type="PANTHER" id="PTHR12117">
    <property type="entry name" value="HISTONE ACETYLTRANSFERASE COMPLEX"/>
    <property type="match status" value="1"/>
</dbReference>
<feature type="domain" description="Fe2OG dioxygenase" evidence="9">
    <location>
        <begin position="134"/>
        <end position="237"/>
    </location>
</feature>
<evidence type="ECO:0000313" key="11">
    <source>
        <dbReference type="Proteomes" id="UP001209570"/>
    </source>
</evidence>
<comment type="catalytic activity">
    <reaction evidence="8">
        <text>[ribosomal protein uS12]-L-proline + 2-oxoglutarate + O2 = [ribosomal protein uS12]-(3S)-3-hydroxy-L-proline + succinate + CO2</text>
        <dbReference type="Rhea" id="RHEA:54156"/>
        <dbReference type="Rhea" id="RHEA-COMP:13816"/>
        <dbReference type="Rhea" id="RHEA-COMP:13818"/>
        <dbReference type="ChEBI" id="CHEBI:15379"/>
        <dbReference type="ChEBI" id="CHEBI:16526"/>
        <dbReference type="ChEBI" id="CHEBI:16810"/>
        <dbReference type="ChEBI" id="CHEBI:30031"/>
        <dbReference type="ChEBI" id="CHEBI:50342"/>
        <dbReference type="ChEBI" id="CHEBI:85428"/>
    </reaction>
</comment>
<keyword evidence="5" id="KW-0223">Dioxygenase</keyword>
<dbReference type="GO" id="GO:0005737">
    <property type="term" value="C:cytoplasm"/>
    <property type="evidence" value="ECO:0007669"/>
    <property type="project" value="TreeGrafter"/>
</dbReference>
<reference evidence="10" key="1">
    <citation type="submission" date="2021-12" db="EMBL/GenBank/DDBJ databases">
        <title>Prjna785345.</title>
        <authorList>
            <person name="Rujirawat T."/>
            <person name="Krajaejun T."/>
        </authorList>
    </citation>
    <scope>NUCLEOTIDE SEQUENCE</scope>
    <source>
        <strain evidence="10">Pi057C3</strain>
    </source>
</reference>
<dbReference type="GO" id="GO:0031418">
    <property type="term" value="F:L-ascorbic acid binding"/>
    <property type="evidence" value="ECO:0007669"/>
    <property type="project" value="UniProtKB-KW"/>
</dbReference>
<name>A0AAD5Q709_PYTIN</name>
<dbReference type="GO" id="GO:0031543">
    <property type="term" value="F:peptidyl-proline dioxygenase activity"/>
    <property type="evidence" value="ECO:0007669"/>
    <property type="project" value="TreeGrafter"/>
</dbReference>
<dbReference type="InterPro" id="IPR005123">
    <property type="entry name" value="Oxoglu/Fe-dep_dioxygenase_dom"/>
</dbReference>
<dbReference type="InterPro" id="IPR039558">
    <property type="entry name" value="TPA1/OFD1_N"/>
</dbReference>
<comment type="similarity">
    <text evidence="2">Belongs to the TPA1 family.</text>
</comment>
<evidence type="ECO:0000313" key="10">
    <source>
        <dbReference type="EMBL" id="KAJ0394603.1"/>
    </source>
</evidence>
<accession>A0AAD5Q709</accession>
<dbReference type="PANTHER" id="PTHR12117:SF0">
    <property type="entry name" value="PROLYL 3-HYDROXYLASE OGFOD1"/>
    <property type="match status" value="1"/>
</dbReference>
<dbReference type="InterPro" id="IPR019601">
    <property type="entry name" value="Oxoglutarate/Fe-dep_Oase_C"/>
</dbReference>
<proteinExistence type="inferred from homology"/>
<dbReference type="SMART" id="SM00702">
    <property type="entry name" value="P4Hc"/>
    <property type="match status" value="1"/>
</dbReference>
<dbReference type="Pfam" id="PF13661">
    <property type="entry name" value="2OG-FeII_Oxy_4"/>
    <property type="match status" value="1"/>
</dbReference>
<evidence type="ECO:0000256" key="8">
    <source>
        <dbReference type="ARBA" id="ARBA00047444"/>
    </source>
</evidence>
<sequence length="457" mass="51742">MSASDSNKRAKAQNLISDKYLEASRIDAIAQHFQEKTPAENSTWTDAKTQSQVIKHPFAACQLRDVFDKEFIANVKKELLSLDFVERSNDLYWFYQSDDLKKIQTPFLSQFRETVYSAEMREIIEKISGLELNDTVDLAGQRYPPHGYLLCHDDKLEGRRIAFIVYLVEEDWTEADGGELSLFSHDSKTRLPLEIEGAVRPAFNSLAFFEVTPTSYHQVSEILGSRERVSITGWFHGKAKPFPRPEKPERPLSNPLALQHFVRPEYLKNPTGIRAVFEEQGVAQLTDFLQPPVYQALEAACQQTTWKTVGTPNVTRYQTATSSPLPEPLTKLLAVFASHEWVTFLAAITSIPGKLLTAQVQRYNHGTYSLLHDHCQEPNGLDVVLSIPSTKTWEEDWGGELLYVAGEDTLASFVPQPNTLMFAIRPEGSFRFMKLVNANAKQHGVVLVSAIYEDEQE</sequence>
<evidence type="ECO:0000256" key="5">
    <source>
        <dbReference type="ARBA" id="ARBA00022964"/>
    </source>
</evidence>
<keyword evidence="3" id="KW-0479">Metal-binding</keyword>
<dbReference type="InterPro" id="IPR051842">
    <property type="entry name" value="uS12_prolyl_hydroxylase"/>
</dbReference>
<evidence type="ECO:0000259" key="9">
    <source>
        <dbReference type="PROSITE" id="PS51471"/>
    </source>
</evidence>
<dbReference type="GO" id="GO:0006449">
    <property type="term" value="P:regulation of translational termination"/>
    <property type="evidence" value="ECO:0007669"/>
    <property type="project" value="TreeGrafter"/>
</dbReference>